<dbReference type="PANTHER" id="PTHR43531">
    <property type="entry name" value="PROTEIN ICFG"/>
    <property type="match status" value="1"/>
</dbReference>
<comment type="similarity">
    <text evidence="3">Belongs to the methyl-accepting chemotaxis (MCP) protein family.</text>
</comment>
<feature type="compositionally biased region" description="Low complexity" evidence="5">
    <location>
        <begin position="543"/>
        <end position="554"/>
    </location>
</feature>
<evidence type="ECO:0000256" key="5">
    <source>
        <dbReference type="SAM" id="MobiDB-lite"/>
    </source>
</evidence>
<feature type="region of interest" description="Disordered" evidence="5">
    <location>
        <begin position="517"/>
        <end position="589"/>
    </location>
</feature>
<dbReference type="GO" id="GO:0004888">
    <property type="term" value="F:transmembrane signaling receptor activity"/>
    <property type="evidence" value="ECO:0007669"/>
    <property type="project" value="TreeGrafter"/>
</dbReference>
<dbReference type="SMART" id="SM00283">
    <property type="entry name" value="MA"/>
    <property type="match status" value="1"/>
</dbReference>
<dbReference type="AlphaFoldDB" id="A0A1H9J4R5"/>
<evidence type="ECO:0000256" key="4">
    <source>
        <dbReference type="PROSITE-ProRule" id="PRU00284"/>
    </source>
</evidence>
<dbReference type="Pfam" id="PF00672">
    <property type="entry name" value="HAMP"/>
    <property type="match status" value="1"/>
</dbReference>
<dbReference type="PANTHER" id="PTHR43531:SF14">
    <property type="entry name" value="METHYL-ACCEPTING CHEMOTAXIS PROTEIN I-RELATED"/>
    <property type="match status" value="1"/>
</dbReference>
<dbReference type="InterPro" id="IPR051310">
    <property type="entry name" value="MCP_chemotaxis"/>
</dbReference>
<evidence type="ECO:0000256" key="3">
    <source>
        <dbReference type="ARBA" id="ARBA00029447"/>
    </source>
</evidence>
<dbReference type="EMBL" id="FOGD01000002">
    <property type="protein sequence ID" value="SEQ81778.1"/>
    <property type="molecule type" value="Genomic_DNA"/>
</dbReference>
<feature type="transmembrane region" description="Helical" evidence="6">
    <location>
        <begin position="12"/>
        <end position="30"/>
    </location>
</feature>
<dbReference type="SMART" id="SM00304">
    <property type="entry name" value="HAMP"/>
    <property type="match status" value="1"/>
</dbReference>
<keyword evidence="6" id="KW-0472">Membrane</keyword>
<protein>
    <submittedName>
        <fullName evidence="9">Methyl-accepting chemotaxis protein</fullName>
    </submittedName>
</protein>
<dbReference type="CDD" id="cd06225">
    <property type="entry name" value="HAMP"/>
    <property type="match status" value="1"/>
</dbReference>
<evidence type="ECO:0000256" key="6">
    <source>
        <dbReference type="SAM" id="Phobius"/>
    </source>
</evidence>
<dbReference type="GO" id="GO:0007165">
    <property type="term" value="P:signal transduction"/>
    <property type="evidence" value="ECO:0007669"/>
    <property type="project" value="UniProtKB-KW"/>
</dbReference>
<dbReference type="Pfam" id="PF00015">
    <property type="entry name" value="MCPsignal"/>
    <property type="match status" value="1"/>
</dbReference>
<dbReference type="OrthoDB" id="8724552at2"/>
<dbReference type="PROSITE" id="PS50111">
    <property type="entry name" value="CHEMOTAXIS_TRANSDUC_2"/>
    <property type="match status" value="1"/>
</dbReference>
<reference evidence="9 10" key="1">
    <citation type="submission" date="2016-10" db="EMBL/GenBank/DDBJ databases">
        <authorList>
            <person name="de Groot N.N."/>
        </authorList>
    </citation>
    <scope>NUCLEOTIDE SEQUENCE [LARGE SCALE GENOMIC DNA]</scope>
    <source>
        <strain evidence="9 10">ATCC 35958</strain>
    </source>
</reference>
<evidence type="ECO:0000256" key="2">
    <source>
        <dbReference type="ARBA" id="ARBA00022481"/>
    </source>
</evidence>
<feature type="compositionally biased region" description="Low complexity" evidence="5">
    <location>
        <begin position="517"/>
        <end position="536"/>
    </location>
</feature>
<dbReference type="SUPFAM" id="SSF58104">
    <property type="entry name" value="Methyl-accepting chemotaxis protein (MCP) signaling domain"/>
    <property type="match status" value="1"/>
</dbReference>
<dbReference type="STRING" id="180197.SAMN02982919_01307"/>
<sequence length="589" mass="61713">MNLDNMRVAHKLWGTVLGLLLLVLAAAFFVQQRSTSAMVHAFEEISHYETSITDATRWLGLTEVVMERTVAAINVPSVAAYDFLHQKSVADSVKINEIQKRANERARSEVEKQALERVAQARAPAKELLKKVPELKQAGDYAATFAFTQQEFIPVATNLAKTVQDYIKVEEAERDKAIAAAHSAREKAALVASGIAVLAVLIGVLLTAALVRSITQPLHQAVQAANAISQGDLTQNLHSSRQDEFGDLLQSFQKMSERLRGLVSEVRGGVESVSAASGQIATGNHDLSARTEQTAANLEQTAASMEQLTATVTQSADTARQANQLAATAAQAAERGGVVVGQVVSSMQQITDSSRKIADIIGVIDGIAFQTNILALNAAVEAARAGEQGRGFAVVASEVRSLAGRSAGAAKEIKGLIDASVANVESGSQQVAQAGQSMTEIVEGVRRVTDLIGEITASSTEQRDGIAQVNVAITKLDQMTQQNAALVEESAAAASAMRDQAQHLAEVVSVFNVGAGAAATGSRPAPAPRAAAMPTRARPPAPAVAAPAAKPRPAVSSGRSVPRVAAPAPRLAAAPAPKAPGHEDDWESF</sequence>
<dbReference type="GO" id="GO:0006935">
    <property type="term" value="P:chemotaxis"/>
    <property type="evidence" value="ECO:0007669"/>
    <property type="project" value="TreeGrafter"/>
</dbReference>
<dbReference type="InterPro" id="IPR003660">
    <property type="entry name" value="HAMP_dom"/>
</dbReference>
<dbReference type="FunFam" id="1.10.287.950:FF:000001">
    <property type="entry name" value="Methyl-accepting chemotaxis sensory transducer"/>
    <property type="match status" value="1"/>
</dbReference>
<dbReference type="Gene3D" id="1.10.287.950">
    <property type="entry name" value="Methyl-accepting chemotaxis protein"/>
    <property type="match status" value="1"/>
</dbReference>
<keyword evidence="2" id="KW-0488">Methylation</keyword>
<keyword evidence="4" id="KW-0807">Transducer</keyword>
<dbReference type="GO" id="GO:0005886">
    <property type="term" value="C:plasma membrane"/>
    <property type="evidence" value="ECO:0007669"/>
    <property type="project" value="TreeGrafter"/>
</dbReference>
<comment type="subcellular location">
    <subcellularLocation>
        <location evidence="1">Membrane</location>
    </subcellularLocation>
</comment>
<dbReference type="Proteomes" id="UP000199766">
    <property type="component" value="Unassembled WGS sequence"/>
</dbReference>
<evidence type="ECO:0000313" key="9">
    <source>
        <dbReference type="EMBL" id="SEQ81778.1"/>
    </source>
</evidence>
<dbReference type="PROSITE" id="PS50885">
    <property type="entry name" value="HAMP"/>
    <property type="match status" value="1"/>
</dbReference>
<dbReference type="CDD" id="cd19411">
    <property type="entry name" value="MCP2201-like_sensor"/>
    <property type="match status" value="1"/>
</dbReference>
<evidence type="ECO:0000256" key="1">
    <source>
        <dbReference type="ARBA" id="ARBA00004370"/>
    </source>
</evidence>
<name>A0A1H9J4R5_9BURK</name>
<dbReference type="InterPro" id="IPR047347">
    <property type="entry name" value="YvaQ-like_sensor"/>
</dbReference>
<organism evidence="9 10">
    <name type="scientific">Giesbergeria anulus</name>
    <dbReference type="NCBI Taxonomy" id="180197"/>
    <lineage>
        <taxon>Bacteria</taxon>
        <taxon>Pseudomonadati</taxon>
        <taxon>Pseudomonadota</taxon>
        <taxon>Betaproteobacteria</taxon>
        <taxon>Burkholderiales</taxon>
        <taxon>Comamonadaceae</taxon>
        <taxon>Giesbergeria</taxon>
    </lineage>
</organism>
<feature type="domain" description="Methyl-accepting transducer" evidence="7">
    <location>
        <begin position="269"/>
        <end position="498"/>
    </location>
</feature>
<feature type="compositionally biased region" description="Low complexity" evidence="5">
    <location>
        <begin position="561"/>
        <end position="576"/>
    </location>
</feature>
<accession>A0A1H9J4R5</accession>
<feature type="transmembrane region" description="Helical" evidence="6">
    <location>
        <begin position="188"/>
        <end position="211"/>
    </location>
</feature>
<evidence type="ECO:0000259" key="7">
    <source>
        <dbReference type="PROSITE" id="PS50111"/>
    </source>
</evidence>
<feature type="domain" description="HAMP" evidence="8">
    <location>
        <begin position="212"/>
        <end position="264"/>
    </location>
</feature>
<dbReference type="RefSeq" id="WP_091454528.1">
    <property type="nucleotide sequence ID" value="NZ_FOGD01000002.1"/>
</dbReference>
<keyword evidence="6" id="KW-1133">Transmembrane helix</keyword>
<keyword evidence="10" id="KW-1185">Reference proteome</keyword>
<evidence type="ECO:0000313" key="10">
    <source>
        <dbReference type="Proteomes" id="UP000199766"/>
    </source>
</evidence>
<gene>
    <name evidence="9" type="ORF">SAMN02982919_01307</name>
</gene>
<dbReference type="InterPro" id="IPR004089">
    <property type="entry name" value="MCPsignal_dom"/>
</dbReference>
<keyword evidence="6" id="KW-0812">Transmembrane</keyword>
<proteinExistence type="inferred from homology"/>
<dbReference type="CDD" id="cd11386">
    <property type="entry name" value="MCP_signal"/>
    <property type="match status" value="1"/>
</dbReference>
<evidence type="ECO:0000259" key="8">
    <source>
        <dbReference type="PROSITE" id="PS50885"/>
    </source>
</evidence>